<feature type="compositionally biased region" description="Low complexity" evidence="1">
    <location>
        <begin position="435"/>
        <end position="444"/>
    </location>
</feature>
<feature type="compositionally biased region" description="Polar residues" evidence="1">
    <location>
        <begin position="332"/>
        <end position="342"/>
    </location>
</feature>
<feature type="region of interest" description="Disordered" evidence="1">
    <location>
        <begin position="825"/>
        <end position="844"/>
    </location>
</feature>
<feature type="region of interest" description="Disordered" evidence="1">
    <location>
        <begin position="324"/>
        <end position="397"/>
    </location>
</feature>
<dbReference type="AlphaFoldDB" id="D8UJ13"/>
<feature type="compositionally biased region" description="Basic residues" evidence="1">
    <location>
        <begin position="58"/>
        <end position="72"/>
    </location>
</feature>
<reference evidence="2 3" key="1">
    <citation type="journal article" date="2010" name="Science">
        <title>Genomic analysis of organismal complexity in the multicellular green alga Volvox carteri.</title>
        <authorList>
            <person name="Prochnik S.E."/>
            <person name="Umen J."/>
            <person name="Nedelcu A.M."/>
            <person name="Hallmann A."/>
            <person name="Miller S.M."/>
            <person name="Nishii I."/>
            <person name="Ferris P."/>
            <person name="Kuo A."/>
            <person name="Mitros T."/>
            <person name="Fritz-Laylin L.K."/>
            <person name="Hellsten U."/>
            <person name="Chapman J."/>
            <person name="Simakov O."/>
            <person name="Rensing S.A."/>
            <person name="Terry A."/>
            <person name="Pangilinan J."/>
            <person name="Kapitonov V."/>
            <person name="Jurka J."/>
            <person name="Salamov A."/>
            <person name="Shapiro H."/>
            <person name="Schmutz J."/>
            <person name="Grimwood J."/>
            <person name="Lindquist E."/>
            <person name="Lucas S."/>
            <person name="Grigoriev I.V."/>
            <person name="Schmitt R."/>
            <person name="Kirk D."/>
            <person name="Rokhsar D.S."/>
        </authorList>
    </citation>
    <scope>NUCLEOTIDE SEQUENCE [LARGE SCALE GENOMIC DNA]</scope>
    <source>
        <strain evidence="3">f. Nagariensis / Eve</strain>
    </source>
</reference>
<evidence type="ECO:0000313" key="3">
    <source>
        <dbReference type="Proteomes" id="UP000001058"/>
    </source>
</evidence>
<feature type="compositionally biased region" description="Gly residues" evidence="1">
    <location>
        <begin position="81"/>
        <end position="90"/>
    </location>
</feature>
<dbReference type="InParanoid" id="D8UJ13"/>
<dbReference type="OrthoDB" id="539501at2759"/>
<feature type="compositionally biased region" description="Pro residues" evidence="1">
    <location>
        <begin position="373"/>
        <end position="397"/>
    </location>
</feature>
<feature type="region of interest" description="Disordered" evidence="1">
    <location>
        <begin position="412"/>
        <end position="470"/>
    </location>
</feature>
<feature type="compositionally biased region" description="Gly residues" evidence="1">
    <location>
        <begin position="445"/>
        <end position="456"/>
    </location>
</feature>
<feature type="region of interest" description="Disordered" evidence="1">
    <location>
        <begin position="56"/>
        <end position="90"/>
    </location>
</feature>
<dbReference type="RefSeq" id="XP_002958628.1">
    <property type="nucleotide sequence ID" value="XM_002958582.1"/>
</dbReference>
<feature type="compositionally biased region" description="Gly residues" evidence="1">
    <location>
        <begin position="240"/>
        <end position="275"/>
    </location>
</feature>
<accession>D8UJ13</accession>
<name>D8UJ13_VOLCA</name>
<dbReference type="KEGG" id="vcn:VOLCADRAFT_108232"/>
<evidence type="ECO:0000313" key="2">
    <source>
        <dbReference type="EMBL" id="EFJ40294.1"/>
    </source>
</evidence>
<feature type="compositionally biased region" description="Low complexity" evidence="1">
    <location>
        <begin position="412"/>
        <end position="423"/>
    </location>
</feature>
<feature type="compositionally biased region" description="Acidic residues" evidence="1">
    <location>
        <begin position="169"/>
        <end position="181"/>
    </location>
</feature>
<proteinExistence type="predicted"/>
<feature type="region of interest" description="Disordered" evidence="1">
    <location>
        <begin position="756"/>
        <end position="782"/>
    </location>
</feature>
<keyword evidence="3" id="KW-1185">Reference proteome</keyword>
<feature type="compositionally biased region" description="Low complexity" evidence="1">
    <location>
        <begin position="764"/>
        <end position="781"/>
    </location>
</feature>
<sequence length="875" mass="91999">MEDNATRHSLRAAAGLSKAIRQEYVPPDTHILGPDGTLRILGRRAETLDPVIAFRKSNPARRNAKSGKRPPRGRSTALGGAPFGRGVKAGGSGGGPLGGFLQGPMELLGRIPLMNVLVTAALAHRVWSLVTRRLFGGDGRKTASSSSSSAAAAAQRGGDRQLARRNGDYDDDDDDEDDEYDMDEHAEELLSKVQHASMLPAMLRSSLPRPHRTSLAKRAAQQYHSRQRSYRTAHQMLHGGPAGATGGSGSLGAGSNGGGGGGAGRPGQGVAGGTGRRQAQRRPLGKLEKMDLIVRQQIRAAMLAQQRQQEQELLLRLQQQQPELAAGPSGAASLQQQPSQRLLHQRSDHACPAPSGQLVLAATSGNSGGSRGPYPPANRTPLHPGPPPPPAFRPLPPELRARLHGVRQPGAVAMAPAARAAAAGPPPLGEEEELAGQTSHAGAGSVQGGQGLGGSGRHSPGRTWVAEPPPFGVASPRFASEIRKDIPDYHVAYRDVTQPPRWTAKELLALQRRRVVPEPGPGAYEPRDTKHHRRFRRPHDQHLDGPFFLDQVPDGMTTRSREIAALLRAQGDSGLGPGDYDGIMLKDKVMRNAPVYKLGTVDREGKAPHAKSLSISRSIQNGIDWHVPVIVQPASAGAASATTPPGEVGPSSSTAVAIGGDDAGSPTSTVGPAASTTTRPSTAERVLGLYSGGGSRSGSPTGTGSAEHYVGVPPPPPSQVSRAVRRDQQRRPGDWDWNRLGANYRTSWTTLHGGAYSHGDHSAPRSAPSSAPATVRSTATSNATMAQGIYPIIEESSSGLQRDAPAENQPYLVASFAVAPGGEQAGVPQAGGSTRVKGGLISDDDMRRRREAAELANKAQLANTRVADWQSKFAG</sequence>
<feature type="compositionally biased region" description="Low complexity" evidence="1">
    <location>
        <begin position="143"/>
        <end position="154"/>
    </location>
</feature>
<dbReference type="EMBL" id="GL378420">
    <property type="protein sequence ID" value="EFJ40294.1"/>
    <property type="molecule type" value="Genomic_DNA"/>
</dbReference>
<feature type="region of interest" description="Disordered" evidence="1">
    <location>
        <begin position="138"/>
        <end position="181"/>
    </location>
</feature>
<feature type="compositionally biased region" description="Low complexity" evidence="1">
    <location>
        <begin position="637"/>
        <end position="646"/>
    </location>
</feature>
<gene>
    <name evidence="2" type="ORF">VOLCADRAFT_108232</name>
</gene>
<feature type="region of interest" description="Disordered" evidence="1">
    <location>
        <begin position="637"/>
        <end position="740"/>
    </location>
</feature>
<dbReference type="Proteomes" id="UP000001058">
    <property type="component" value="Unassembled WGS sequence"/>
</dbReference>
<feature type="compositionally biased region" description="Basic and acidic residues" evidence="1">
    <location>
        <begin position="724"/>
        <end position="737"/>
    </location>
</feature>
<organism evidence="3">
    <name type="scientific">Volvox carteri f. nagariensis</name>
    <dbReference type="NCBI Taxonomy" id="3068"/>
    <lineage>
        <taxon>Eukaryota</taxon>
        <taxon>Viridiplantae</taxon>
        <taxon>Chlorophyta</taxon>
        <taxon>core chlorophytes</taxon>
        <taxon>Chlorophyceae</taxon>
        <taxon>CS clade</taxon>
        <taxon>Chlamydomonadales</taxon>
        <taxon>Volvocaceae</taxon>
        <taxon>Volvox</taxon>
    </lineage>
</organism>
<feature type="compositionally biased region" description="Low complexity" evidence="1">
    <location>
        <begin position="672"/>
        <end position="683"/>
    </location>
</feature>
<feature type="region of interest" description="Disordered" evidence="1">
    <location>
        <begin position="206"/>
        <end position="286"/>
    </location>
</feature>
<dbReference type="GeneID" id="9628109"/>
<protein>
    <submittedName>
        <fullName evidence="2">Uncharacterized protein</fullName>
    </submittedName>
</protein>
<feature type="compositionally biased region" description="Basic and acidic residues" evidence="1">
    <location>
        <begin position="157"/>
        <end position="168"/>
    </location>
</feature>
<evidence type="ECO:0000256" key="1">
    <source>
        <dbReference type="SAM" id="MobiDB-lite"/>
    </source>
</evidence>